<evidence type="ECO:0000313" key="3">
    <source>
        <dbReference type="Proteomes" id="UP001519460"/>
    </source>
</evidence>
<sequence length="154" mass="16675">MLCCTCVIDSTSANWGEISANHSSSSLSLPLKWLEPARTMAYDVAATREKPAVNARGRGFVQLALCARKKRWRGERDGAGGWLRACFCRRARAKAERGMGGRGGWKEMRLGLTVDHVRKAVTWQVCAGLGRAKGTGRTARRGAATDKPASCHSA</sequence>
<dbReference type="AlphaFoldDB" id="A0ABD0KIY5"/>
<proteinExistence type="predicted"/>
<reference evidence="2 3" key="1">
    <citation type="journal article" date="2023" name="Sci. Data">
        <title>Genome assembly of the Korean intertidal mud-creeper Batillaria attramentaria.</title>
        <authorList>
            <person name="Patra A.K."/>
            <person name="Ho P.T."/>
            <person name="Jun S."/>
            <person name="Lee S.J."/>
            <person name="Kim Y."/>
            <person name="Won Y.J."/>
        </authorList>
    </citation>
    <scope>NUCLEOTIDE SEQUENCE [LARGE SCALE GENOMIC DNA]</scope>
    <source>
        <strain evidence="2">Wonlab-2016</strain>
    </source>
</reference>
<dbReference type="Proteomes" id="UP001519460">
    <property type="component" value="Unassembled WGS sequence"/>
</dbReference>
<organism evidence="2 3">
    <name type="scientific">Batillaria attramentaria</name>
    <dbReference type="NCBI Taxonomy" id="370345"/>
    <lineage>
        <taxon>Eukaryota</taxon>
        <taxon>Metazoa</taxon>
        <taxon>Spiralia</taxon>
        <taxon>Lophotrochozoa</taxon>
        <taxon>Mollusca</taxon>
        <taxon>Gastropoda</taxon>
        <taxon>Caenogastropoda</taxon>
        <taxon>Sorbeoconcha</taxon>
        <taxon>Cerithioidea</taxon>
        <taxon>Batillariidae</taxon>
        <taxon>Batillaria</taxon>
    </lineage>
</organism>
<keyword evidence="3" id="KW-1185">Reference proteome</keyword>
<accession>A0ABD0KIY5</accession>
<dbReference type="EMBL" id="JACVVK020000172">
    <property type="protein sequence ID" value="KAK7486850.1"/>
    <property type="molecule type" value="Genomic_DNA"/>
</dbReference>
<evidence type="ECO:0000313" key="2">
    <source>
        <dbReference type="EMBL" id="KAK7486850.1"/>
    </source>
</evidence>
<name>A0ABD0KIY5_9CAEN</name>
<gene>
    <name evidence="2" type="ORF">BaRGS_00021821</name>
</gene>
<evidence type="ECO:0000256" key="1">
    <source>
        <dbReference type="SAM" id="MobiDB-lite"/>
    </source>
</evidence>
<protein>
    <submittedName>
        <fullName evidence="2">Uncharacterized protein</fullName>
    </submittedName>
</protein>
<feature type="region of interest" description="Disordered" evidence="1">
    <location>
        <begin position="134"/>
        <end position="154"/>
    </location>
</feature>
<comment type="caution">
    <text evidence="2">The sequence shown here is derived from an EMBL/GenBank/DDBJ whole genome shotgun (WGS) entry which is preliminary data.</text>
</comment>